<feature type="signal peptide" evidence="2">
    <location>
        <begin position="1"/>
        <end position="16"/>
    </location>
</feature>
<reference evidence="3 4" key="1">
    <citation type="submission" date="2020-04" db="EMBL/GenBank/DDBJ databases">
        <title>Chromosome-level genome assembly of a cyprinid fish Onychostoma macrolepis by integration of Nanopore Sequencing, Bionano and Hi-C technology.</title>
        <authorList>
            <person name="Wang D."/>
        </authorList>
    </citation>
    <scope>NUCLEOTIDE SEQUENCE [LARGE SCALE GENOMIC DNA]</scope>
    <source>
        <strain evidence="3">SWU-2019</strain>
        <tissue evidence="3">Muscle</tissue>
    </source>
</reference>
<keyword evidence="1" id="KW-1133">Transmembrane helix</keyword>
<name>A0A7J6BMP2_9TELE</name>
<keyword evidence="2" id="KW-0732">Signal</keyword>
<organism evidence="3 4">
    <name type="scientific">Onychostoma macrolepis</name>
    <dbReference type="NCBI Taxonomy" id="369639"/>
    <lineage>
        <taxon>Eukaryota</taxon>
        <taxon>Metazoa</taxon>
        <taxon>Chordata</taxon>
        <taxon>Craniata</taxon>
        <taxon>Vertebrata</taxon>
        <taxon>Euteleostomi</taxon>
        <taxon>Actinopterygii</taxon>
        <taxon>Neopterygii</taxon>
        <taxon>Teleostei</taxon>
        <taxon>Ostariophysi</taxon>
        <taxon>Cypriniformes</taxon>
        <taxon>Cyprinidae</taxon>
        <taxon>Acrossocheilinae</taxon>
        <taxon>Onychostoma</taxon>
    </lineage>
</organism>
<dbReference type="SUPFAM" id="SSF48726">
    <property type="entry name" value="Immunoglobulin"/>
    <property type="match status" value="1"/>
</dbReference>
<dbReference type="Gene3D" id="2.60.40.10">
    <property type="entry name" value="Immunoglobulins"/>
    <property type="match status" value="1"/>
</dbReference>
<accession>A0A7J6BMP2</accession>
<evidence type="ECO:0000313" key="3">
    <source>
        <dbReference type="EMBL" id="KAF4096309.1"/>
    </source>
</evidence>
<evidence type="ECO:0000256" key="2">
    <source>
        <dbReference type="SAM" id="SignalP"/>
    </source>
</evidence>
<dbReference type="Proteomes" id="UP000579812">
    <property type="component" value="Unassembled WGS sequence"/>
</dbReference>
<protein>
    <recommendedName>
        <fullName evidence="5">Immunoglobulin V-set domain-containing protein</fullName>
    </recommendedName>
</protein>
<proteinExistence type="predicted"/>
<evidence type="ECO:0000256" key="1">
    <source>
        <dbReference type="SAM" id="Phobius"/>
    </source>
</evidence>
<feature type="chain" id="PRO_5029450502" description="Immunoglobulin V-set domain-containing protein" evidence="2">
    <location>
        <begin position="17"/>
        <end position="171"/>
    </location>
</feature>
<evidence type="ECO:0008006" key="5">
    <source>
        <dbReference type="Google" id="ProtNLM"/>
    </source>
</evidence>
<comment type="caution">
    <text evidence="3">The sequence shown here is derived from an EMBL/GenBank/DDBJ whole genome shotgun (WGS) entry which is preliminary data.</text>
</comment>
<keyword evidence="1" id="KW-0812">Transmembrane</keyword>
<gene>
    <name evidence="3" type="ORF">G5714_022278</name>
</gene>
<dbReference type="InterPro" id="IPR036179">
    <property type="entry name" value="Ig-like_dom_sf"/>
</dbReference>
<evidence type="ECO:0000313" key="4">
    <source>
        <dbReference type="Proteomes" id="UP000579812"/>
    </source>
</evidence>
<dbReference type="EMBL" id="JAAMOB010000023">
    <property type="protein sequence ID" value="KAF4096309.1"/>
    <property type="molecule type" value="Genomic_DNA"/>
</dbReference>
<dbReference type="AlphaFoldDB" id="A0A7J6BMP2"/>
<keyword evidence="1" id="KW-0472">Membrane</keyword>
<keyword evidence="4" id="KW-1185">Reference proteome</keyword>
<sequence>MIFFVLVSCWIGIAAGVQDDYDEIEWLEISEGENLTISIQVNKSDEDPQVLVTRLKGSSQERIAQMICHNGDCELECWRSGVSLFSDGQNLTLILMNVRYNQTGLYRICKLSSRHPENKIYNVTLYQPPFSTISQELLASAVYSKSFTAGISSGAVVLSLVVITAAVIGFV</sequence>
<feature type="transmembrane region" description="Helical" evidence="1">
    <location>
        <begin position="147"/>
        <end position="170"/>
    </location>
</feature>
<dbReference type="InterPro" id="IPR013783">
    <property type="entry name" value="Ig-like_fold"/>
</dbReference>